<dbReference type="PANTHER" id="PTHR38686:SF1">
    <property type="entry name" value="APOLIPOPROTEIN N-ACYLTRANSFERASE"/>
    <property type="match status" value="1"/>
</dbReference>
<dbReference type="RefSeq" id="WP_239278247.1">
    <property type="nucleotide sequence ID" value="NZ_JAROCE010000007.1"/>
</dbReference>
<dbReference type="InterPro" id="IPR004563">
    <property type="entry name" value="Apolipo_AcylTrfase"/>
</dbReference>
<comment type="similarity">
    <text evidence="8">Belongs to the CN hydrolase family. Apolipoprotein N-acyltransferase subfamily.</text>
</comment>
<dbReference type="InterPro" id="IPR003010">
    <property type="entry name" value="C-N_Hydrolase"/>
</dbReference>
<proteinExistence type="inferred from homology"/>
<dbReference type="Pfam" id="PF00795">
    <property type="entry name" value="CN_hydrolase"/>
    <property type="match status" value="1"/>
</dbReference>
<sequence length="521" mass="55575">MTALRGATGALRMPSMWTSGTDSLPVTAALPLAAAAGLLMDAATPDLGWWPLAFVSVTILLAALLGRGTLASFVVGCVFGAVFNLAHLVWVAQFLGPVPWLALSALQTVLIGVSSITITLTYRWVKVRRLGGALDLLGIPALVAALWAAREVLVGMWPYSGFPWARVGMTQVSGPFPEVASWVGTTGVTFLVVGVCAALVQALRPGRRTLRAGVPALVGVLLMAVTPQYATRSIGTFTVGWVQGNGPAGYFDDRNEGDMLRAQASTSKTIRGQQMDVLAWPEGSVDIDPASSEPTRRVLSEISAAYGAPLLMNAATTRGEQTFNSTMLWTTDGSEQSYDKLNPVPFGEYVPDRWLFERLAPDLVSLIQREYTPGRSAPVMDIGGTRVGLAICFDVIYDDVIFDAARQGAQVYIFQTNNADFRGTDENVQQLAIARMRAIETGRAVVNVSTVGTSQVINPDGSTEETIGVDTAAGRVSEVPLRAGITPASWLSPTIEIAMVVASAGVLLCVRLRIHVRARKR</sequence>
<accession>A0ABW9GJ78</accession>
<organism evidence="10 11">
    <name type="scientific">Microbacterium mcarthurae</name>
    <dbReference type="NCBI Taxonomy" id="3035918"/>
    <lineage>
        <taxon>Bacteria</taxon>
        <taxon>Bacillati</taxon>
        <taxon>Actinomycetota</taxon>
        <taxon>Actinomycetes</taxon>
        <taxon>Micrococcales</taxon>
        <taxon>Microbacteriaceae</taxon>
        <taxon>Microbacterium</taxon>
    </lineage>
</organism>
<evidence type="ECO:0000256" key="1">
    <source>
        <dbReference type="ARBA" id="ARBA00004651"/>
    </source>
</evidence>
<evidence type="ECO:0000256" key="5">
    <source>
        <dbReference type="ARBA" id="ARBA00022989"/>
    </source>
</evidence>
<evidence type="ECO:0000256" key="2">
    <source>
        <dbReference type="ARBA" id="ARBA00022475"/>
    </source>
</evidence>
<keyword evidence="6 8" id="KW-0472">Membrane</keyword>
<comment type="function">
    <text evidence="8">Catalyzes the phospholipid dependent N-acylation of the N-terminal cysteine of apolipoprotein, the last step in lipoprotein maturation.</text>
</comment>
<evidence type="ECO:0000256" key="7">
    <source>
        <dbReference type="ARBA" id="ARBA00023315"/>
    </source>
</evidence>
<evidence type="ECO:0000256" key="6">
    <source>
        <dbReference type="ARBA" id="ARBA00023136"/>
    </source>
</evidence>
<dbReference type="EMBL" id="JAROCE010000007">
    <property type="protein sequence ID" value="MFM2721862.1"/>
    <property type="molecule type" value="Genomic_DNA"/>
</dbReference>
<evidence type="ECO:0000256" key="4">
    <source>
        <dbReference type="ARBA" id="ARBA00022692"/>
    </source>
</evidence>
<gene>
    <name evidence="8 10" type="primary">lnt</name>
    <name evidence="10" type="ORF">P5G46_15180</name>
</gene>
<feature type="transmembrane region" description="Helical" evidence="8">
    <location>
        <begin position="47"/>
        <end position="66"/>
    </location>
</feature>
<dbReference type="Pfam" id="PF20154">
    <property type="entry name" value="LNT_N"/>
    <property type="match status" value="1"/>
</dbReference>
<dbReference type="InterPro" id="IPR036526">
    <property type="entry name" value="C-N_Hydrolase_sf"/>
</dbReference>
<dbReference type="Gene3D" id="3.60.110.10">
    <property type="entry name" value="Carbon-nitrogen hydrolase"/>
    <property type="match status" value="1"/>
</dbReference>
<keyword evidence="2 8" id="KW-1003">Cell membrane</keyword>
<feature type="transmembrane region" description="Helical" evidence="8">
    <location>
        <begin position="98"/>
        <end position="122"/>
    </location>
</feature>
<dbReference type="EC" id="2.3.1.269" evidence="8"/>
<feature type="transmembrane region" description="Helical" evidence="8">
    <location>
        <begin position="73"/>
        <end position="92"/>
    </location>
</feature>
<evidence type="ECO:0000256" key="8">
    <source>
        <dbReference type="HAMAP-Rule" id="MF_01148"/>
    </source>
</evidence>
<dbReference type="InterPro" id="IPR045378">
    <property type="entry name" value="LNT_N"/>
</dbReference>
<feature type="transmembrane region" description="Helical" evidence="8">
    <location>
        <begin position="490"/>
        <end position="512"/>
    </location>
</feature>
<dbReference type="SUPFAM" id="SSF56317">
    <property type="entry name" value="Carbon-nitrogen hydrolase"/>
    <property type="match status" value="1"/>
</dbReference>
<protein>
    <recommendedName>
        <fullName evidence="8">Apolipoprotein N-acyltransferase</fullName>
        <shortName evidence="8">ALP N-acyltransferase</shortName>
        <ecNumber evidence="8">2.3.1.269</ecNumber>
    </recommendedName>
</protein>
<keyword evidence="4 8" id="KW-0812">Transmembrane</keyword>
<keyword evidence="7 8" id="KW-0012">Acyltransferase</keyword>
<reference evidence="10 11" key="1">
    <citation type="submission" date="2023-03" db="EMBL/GenBank/DDBJ databases">
        <title>MT1 and MT2 Draft Genomes of Novel Species.</title>
        <authorList>
            <person name="Venkateswaran K."/>
        </authorList>
    </citation>
    <scope>NUCLEOTIDE SEQUENCE [LARGE SCALE GENOMIC DNA]</scope>
    <source>
        <strain evidence="10 11">IF8SW-P5</strain>
    </source>
</reference>
<dbReference type="CDD" id="cd07571">
    <property type="entry name" value="ALP_N-acyl_transferase"/>
    <property type="match status" value="1"/>
</dbReference>
<name>A0ABW9GJ78_9MICO</name>
<evidence type="ECO:0000313" key="10">
    <source>
        <dbReference type="EMBL" id="MFM2721862.1"/>
    </source>
</evidence>
<dbReference type="Proteomes" id="UP001630303">
    <property type="component" value="Unassembled WGS sequence"/>
</dbReference>
<keyword evidence="5 8" id="KW-1133">Transmembrane helix</keyword>
<evidence type="ECO:0000313" key="11">
    <source>
        <dbReference type="Proteomes" id="UP001630303"/>
    </source>
</evidence>
<dbReference type="PROSITE" id="PS50263">
    <property type="entry name" value="CN_HYDROLASE"/>
    <property type="match status" value="1"/>
</dbReference>
<evidence type="ECO:0000259" key="9">
    <source>
        <dbReference type="PROSITE" id="PS50263"/>
    </source>
</evidence>
<feature type="transmembrane region" description="Helical" evidence="8">
    <location>
        <begin position="134"/>
        <end position="159"/>
    </location>
</feature>
<comment type="pathway">
    <text evidence="8">Protein modification; lipoprotein biosynthesis (N-acyl transfer).</text>
</comment>
<comment type="catalytic activity">
    <reaction evidence="8">
        <text>N-terminal S-1,2-diacyl-sn-glyceryl-L-cysteinyl-[lipoprotein] + a glycerophospholipid = N-acyl-S-1,2-diacyl-sn-glyceryl-L-cysteinyl-[lipoprotein] + a 2-acyl-sn-glycero-3-phospholipid + H(+)</text>
        <dbReference type="Rhea" id="RHEA:48228"/>
        <dbReference type="Rhea" id="RHEA-COMP:14681"/>
        <dbReference type="Rhea" id="RHEA-COMP:14684"/>
        <dbReference type="ChEBI" id="CHEBI:15378"/>
        <dbReference type="ChEBI" id="CHEBI:136912"/>
        <dbReference type="ChEBI" id="CHEBI:140656"/>
        <dbReference type="ChEBI" id="CHEBI:140657"/>
        <dbReference type="ChEBI" id="CHEBI:140660"/>
        <dbReference type="EC" id="2.3.1.269"/>
    </reaction>
</comment>
<dbReference type="HAMAP" id="MF_01148">
    <property type="entry name" value="Lnt"/>
    <property type="match status" value="1"/>
</dbReference>
<comment type="caution">
    <text evidence="10">The sequence shown here is derived from an EMBL/GenBank/DDBJ whole genome shotgun (WGS) entry which is preliminary data.</text>
</comment>
<feature type="transmembrane region" description="Helical" evidence="8">
    <location>
        <begin position="212"/>
        <end position="230"/>
    </location>
</feature>
<evidence type="ECO:0000256" key="3">
    <source>
        <dbReference type="ARBA" id="ARBA00022679"/>
    </source>
</evidence>
<comment type="subcellular location">
    <subcellularLocation>
        <location evidence="1 8">Cell membrane</location>
        <topology evidence="1 8">Multi-pass membrane protein</topology>
    </subcellularLocation>
</comment>
<feature type="domain" description="CN hydrolase" evidence="9">
    <location>
        <begin position="237"/>
        <end position="493"/>
    </location>
</feature>
<feature type="transmembrane region" description="Helical" evidence="8">
    <location>
        <begin position="179"/>
        <end position="200"/>
    </location>
</feature>
<dbReference type="PANTHER" id="PTHR38686">
    <property type="entry name" value="APOLIPOPROTEIN N-ACYLTRANSFERASE"/>
    <property type="match status" value="1"/>
</dbReference>
<dbReference type="NCBIfam" id="TIGR00546">
    <property type="entry name" value="lnt"/>
    <property type="match status" value="1"/>
</dbReference>
<keyword evidence="11" id="KW-1185">Reference proteome</keyword>
<keyword evidence="3 8" id="KW-0808">Transferase</keyword>